<dbReference type="CDD" id="cd00146">
    <property type="entry name" value="PKD"/>
    <property type="match status" value="1"/>
</dbReference>
<dbReference type="InterPro" id="IPR013783">
    <property type="entry name" value="Ig-like_fold"/>
</dbReference>
<organism evidence="1 2">
    <name type="scientific">Arthrobacter deserti</name>
    <dbReference type="NCBI Taxonomy" id="1742687"/>
    <lineage>
        <taxon>Bacteria</taxon>
        <taxon>Bacillati</taxon>
        <taxon>Actinomycetota</taxon>
        <taxon>Actinomycetes</taxon>
        <taxon>Micrococcales</taxon>
        <taxon>Micrococcaceae</taxon>
        <taxon>Arthrobacter</taxon>
    </lineage>
</organism>
<comment type="caution">
    <text evidence="1">The sequence shown here is derived from an EMBL/GenBank/DDBJ whole genome shotgun (WGS) entry which is preliminary data.</text>
</comment>
<proteinExistence type="predicted"/>
<evidence type="ECO:0000313" key="2">
    <source>
        <dbReference type="Proteomes" id="UP000523795"/>
    </source>
</evidence>
<keyword evidence="2" id="KW-1185">Reference proteome</keyword>
<dbReference type="InterPro" id="IPR017868">
    <property type="entry name" value="Filamin/ABP280_repeat-like"/>
</dbReference>
<dbReference type="InterPro" id="IPR008979">
    <property type="entry name" value="Galactose-bd-like_sf"/>
</dbReference>
<accession>A0ABX1JMF9</accession>
<evidence type="ECO:0000313" key="1">
    <source>
        <dbReference type="EMBL" id="NKX50482.1"/>
    </source>
</evidence>
<dbReference type="Gene3D" id="2.60.120.430">
    <property type="entry name" value="Galactose-binding lectin"/>
    <property type="match status" value="3"/>
</dbReference>
<dbReference type="SUPFAM" id="SSF49785">
    <property type="entry name" value="Galactose-binding domain-like"/>
    <property type="match status" value="3"/>
</dbReference>
<reference evidence="1 2" key="1">
    <citation type="submission" date="2020-04" db="EMBL/GenBank/DDBJ databases">
        <authorList>
            <person name="Liu S."/>
        </authorList>
    </citation>
    <scope>NUCLEOTIDE SEQUENCE [LARGE SCALE GENOMIC DNA]</scope>
    <source>
        <strain evidence="1 2">CGMCC 1.15091</strain>
    </source>
</reference>
<name>A0ABX1JMF9_9MICC</name>
<dbReference type="Gene3D" id="2.60.40.10">
    <property type="entry name" value="Immunoglobulins"/>
    <property type="match status" value="1"/>
</dbReference>
<dbReference type="EMBL" id="JAAZSR010000095">
    <property type="protein sequence ID" value="NKX50482.1"/>
    <property type="molecule type" value="Genomic_DNA"/>
</dbReference>
<sequence length="813" mass="84462">MGTGTGSRFGPGGQGLGLYYYPNAFQRVGYTEDRLNTGGVAHRARIYPAKDRAGRAMANSYIVAFEDASNGDYQDYVFLVTGAKPANQQADPGAIRINFSDQAAALPAGYLRDYGQGFASRTGADQGSGLEYGWKNQATETALDITANGRFRSVAAQTDQRLKTFMHMQSADVPNFSGVPAYAFWEIGLEDGLYAVTVAAGDTLFQSAPGAHTINLEGRTVIDRFTPTGSSGAATRTTTATAQVAVTDGYLTVDAIGGTNTKIDYIDIVPAGAVPGDDPTEGAQVKVNFQPATAPTPAGWSRDTGLPYSAQAGSGWLVNGTPTDRTGATRYRQTPTQGINYPAGDPLLQTYIHMGPAPGFSSGTWEYDLPNGTYTVAVSAGVPAYLDSTHGIAAEGQPLIASFVPTGATPFQTGYRDVNVTDGKLTLSSTGTNTKINWVSIKGSGLDQVPDSTPAAKYNFQPAEAATPAGWTADSGGAFDADGYGWLVGGLPADRLGAANRTRAMNGITYPAGNPLLQTLMHMQAGPTAGVVDGVWERALANGTYEVSLSVGDANYLDSTHSIAVEGQELFEPFVPTTTAPFKTGTATVEVADGRLTLAPTGTNTKINWVTIKGANLNDPVITVDVNGVRVDSGYSGGSATVSLAAKAAGSASIEALTYAVDDGTPADYSEPFTLDGTGTHTVQVRAEDSQGRSSTRTVTVEVQNVSGTLQLRSGQASRGADGAPVPGFAEDWLVVHRINSDPAAHPVVDQAGLTLSNSGTGDLRVSDLPLRGTNAADFTLVDPPQLPLVLAPGETATVTVKFTAASGTRGVR</sequence>
<dbReference type="PROSITE" id="PS50194">
    <property type="entry name" value="FILAMIN_REPEAT"/>
    <property type="match status" value="1"/>
</dbReference>
<gene>
    <name evidence="1" type="ORF">HER39_07860</name>
</gene>
<dbReference type="Proteomes" id="UP000523795">
    <property type="component" value="Unassembled WGS sequence"/>
</dbReference>
<protein>
    <submittedName>
        <fullName evidence="1">Uncharacterized protein</fullName>
    </submittedName>
</protein>
<feature type="non-terminal residue" evidence="1">
    <location>
        <position position="813"/>
    </location>
</feature>